<dbReference type="PROSITE" id="PS00086">
    <property type="entry name" value="CYTOCHROME_P450"/>
    <property type="match status" value="1"/>
</dbReference>
<feature type="transmembrane region" description="Helical" evidence="7">
    <location>
        <begin position="291"/>
        <end position="312"/>
    </location>
</feature>
<dbReference type="GO" id="GO:0016705">
    <property type="term" value="F:oxidoreductase activity, acting on paired donors, with incorporation or reduction of molecular oxygen"/>
    <property type="evidence" value="ECO:0007669"/>
    <property type="project" value="InterPro"/>
</dbReference>
<keyword evidence="6" id="KW-0503">Monooxygenase</keyword>
<dbReference type="Pfam" id="PF00067">
    <property type="entry name" value="p450"/>
    <property type="match status" value="1"/>
</dbReference>
<keyword evidence="2 5" id="KW-0479">Metal-binding</keyword>
<dbReference type="InterPro" id="IPR017972">
    <property type="entry name" value="Cyt_P450_CS"/>
</dbReference>
<evidence type="ECO:0000256" key="4">
    <source>
        <dbReference type="ARBA" id="ARBA00023004"/>
    </source>
</evidence>
<keyword evidence="5 6" id="KW-0349">Heme</keyword>
<proteinExistence type="inferred from homology"/>
<comment type="similarity">
    <text evidence="1 6">Belongs to the cytochrome P450 family.</text>
</comment>
<dbReference type="InterPro" id="IPR001128">
    <property type="entry name" value="Cyt_P450"/>
</dbReference>
<dbReference type="PRINTS" id="PR00463">
    <property type="entry name" value="EP450I"/>
</dbReference>
<reference evidence="8 9" key="1">
    <citation type="submission" date="2016-05" db="EMBL/GenBank/DDBJ databases">
        <title>Comparative analysis of secretome profiles of manganese(II)-oxidizing ascomycete fungi.</title>
        <authorList>
            <consortium name="DOE Joint Genome Institute"/>
            <person name="Zeiner C.A."/>
            <person name="Purvine S.O."/>
            <person name="Zink E.M."/>
            <person name="Wu S."/>
            <person name="Pasa-Tolic L."/>
            <person name="Chaput D.L."/>
            <person name="Haridas S."/>
            <person name="Grigoriev I.V."/>
            <person name="Santelli C.M."/>
            <person name="Hansel C.M."/>
        </authorList>
    </citation>
    <scope>NUCLEOTIDE SEQUENCE [LARGE SCALE GENOMIC DNA]</scope>
    <source>
        <strain evidence="8 9">AP3s5-JAC2a</strain>
    </source>
</reference>
<evidence type="ECO:0000256" key="6">
    <source>
        <dbReference type="RuleBase" id="RU000461"/>
    </source>
</evidence>
<sequence>MHPLTLYAVGIAAFGWILWRFGQALAKRDAKYNPQGLPGPTLIPWVGRVHDLPIDYMWLKFYEWGQKYGPIYRTKMLGANFIVISDEEICEEILTKKAKIYSDRPQIKSLFDAKSTHGSMEYLPLMGRNKYWARQRKFTHAYLMDSTNNRYYGIMELEAKRWMYSLLNNPDNFGFSLEDMASKVMCQLTWDDPNLSEALTPSAWGLLTQMSPAGPITNVLTPLWDWLPQPINPWKIAERKRHDEQQAWWMEQLVNTRRKLEKGKQRLCYTRTYLETSEKTAISGDYEASSVIGMMALVGIFTVAGPLYYFLVAMIHHPEWQKKCQEEVDKVCGHKPPTLADMPYLPVLRACIKETMRWRPNVPTGKRVAHELEQDDWHQGYFIPKGTRILPLDYAFLHNPVKYPDPWNFRPERWLEPGWPTYNPDLTKFPTIMGMTSFGWGQRQCLGQSITRDETLVGCGALVWAFNLKRKVDPVTGKEIEVPTTKSNSLLIVKPDPFQMAFEPRSEKRKQQIVDEWKAAEAQDIKERTDFLRAAEEQEVVA</sequence>
<evidence type="ECO:0000256" key="2">
    <source>
        <dbReference type="ARBA" id="ARBA00022723"/>
    </source>
</evidence>
<dbReference type="InterPro" id="IPR036396">
    <property type="entry name" value="Cyt_P450_sf"/>
</dbReference>
<dbReference type="GeneID" id="28767129"/>
<dbReference type="PANTHER" id="PTHR46300">
    <property type="entry name" value="P450, PUTATIVE (EUROFUNG)-RELATED-RELATED"/>
    <property type="match status" value="1"/>
</dbReference>
<dbReference type="OrthoDB" id="1103324at2759"/>
<dbReference type="GO" id="GO:0005506">
    <property type="term" value="F:iron ion binding"/>
    <property type="evidence" value="ECO:0007669"/>
    <property type="project" value="InterPro"/>
</dbReference>
<dbReference type="GO" id="GO:0004497">
    <property type="term" value="F:monooxygenase activity"/>
    <property type="evidence" value="ECO:0007669"/>
    <property type="project" value="UniProtKB-KW"/>
</dbReference>
<evidence type="ECO:0000256" key="7">
    <source>
        <dbReference type="SAM" id="Phobius"/>
    </source>
</evidence>
<organism evidence="8 9">
    <name type="scientific">Paraphaeosphaeria sporulosa</name>
    <dbReference type="NCBI Taxonomy" id="1460663"/>
    <lineage>
        <taxon>Eukaryota</taxon>
        <taxon>Fungi</taxon>
        <taxon>Dikarya</taxon>
        <taxon>Ascomycota</taxon>
        <taxon>Pezizomycotina</taxon>
        <taxon>Dothideomycetes</taxon>
        <taxon>Pleosporomycetidae</taxon>
        <taxon>Pleosporales</taxon>
        <taxon>Massarineae</taxon>
        <taxon>Didymosphaeriaceae</taxon>
        <taxon>Paraphaeosphaeria</taxon>
    </lineage>
</organism>
<comment type="cofactor">
    <cofactor evidence="5">
        <name>heme</name>
        <dbReference type="ChEBI" id="CHEBI:30413"/>
    </cofactor>
</comment>
<dbReference type="InterPro" id="IPR050364">
    <property type="entry name" value="Cytochrome_P450_fung"/>
</dbReference>
<dbReference type="PANTHER" id="PTHR46300:SF6">
    <property type="entry name" value="CYTOCHROME P450 2C30"/>
    <property type="match status" value="1"/>
</dbReference>
<name>A0A177C1B6_9PLEO</name>
<dbReference type="AlphaFoldDB" id="A0A177C1B6"/>
<dbReference type="STRING" id="1460663.A0A177C1B6"/>
<keyword evidence="9" id="KW-1185">Reference proteome</keyword>
<feature type="binding site" description="axial binding residue" evidence="5">
    <location>
        <position position="445"/>
    </location>
    <ligand>
        <name>heme</name>
        <dbReference type="ChEBI" id="CHEBI:30413"/>
    </ligand>
    <ligandPart>
        <name>Fe</name>
        <dbReference type="ChEBI" id="CHEBI:18248"/>
    </ligandPart>
</feature>
<keyword evidence="3 6" id="KW-0560">Oxidoreductase</keyword>
<dbReference type="Gene3D" id="1.10.630.10">
    <property type="entry name" value="Cytochrome P450"/>
    <property type="match status" value="1"/>
</dbReference>
<keyword evidence="7" id="KW-0472">Membrane</keyword>
<dbReference type="InParanoid" id="A0A177C1B6"/>
<dbReference type="Proteomes" id="UP000077069">
    <property type="component" value="Unassembled WGS sequence"/>
</dbReference>
<keyword evidence="7" id="KW-0812">Transmembrane</keyword>
<evidence type="ECO:0000256" key="5">
    <source>
        <dbReference type="PIRSR" id="PIRSR602401-1"/>
    </source>
</evidence>
<keyword evidence="4 5" id="KW-0408">Iron</keyword>
<dbReference type="RefSeq" id="XP_018031798.1">
    <property type="nucleotide sequence ID" value="XM_018183643.1"/>
</dbReference>
<protein>
    <submittedName>
        <fullName evidence="8">Cytochrome P450</fullName>
    </submittedName>
</protein>
<keyword evidence="7" id="KW-1133">Transmembrane helix</keyword>
<dbReference type="EMBL" id="KV441557">
    <property type="protein sequence ID" value="OAG01433.1"/>
    <property type="molecule type" value="Genomic_DNA"/>
</dbReference>
<gene>
    <name evidence="8" type="ORF">CC84DRAFT_1228506</name>
</gene>
<evidence type="ECO:0000256" key="3">
    <source>
        <dbReference type="ARBA" id="ARBA00023002"/>
    </source>
</evidence>
<evidence type="ECO:0000313" key="9">
    <source>
        <dbReference type="Proteomes" id="UP000077069"/>
    </source>
</evidence>
<evidence type="ECO:0000313" key="8">
    <source>
        <dbReference type="EMBL" id="OAG01433.1"/>
    </source>
</evidence>
<dbReference type="SUPFAM" id="SSF48264">
    <property type="entry name" value="Cytochrome P450"/>
    <property type="match status" value="1"/>
</dbReference>
<evidence type="ECO:0000256" key="1">
    <source>
        <dbReference type="ARBA" id="ARBA00010617"/>
    </source>
</evidence>
<dbReference type="InterPro" id="IPR002401">
    <property type="entry name" value="Cyt_P450_E_grp-I"/>
</dbReference>
<dbReference type="GO" id="GO:0020037">
    <property type="term" value="F:heme binding"/>
    <property type="evidence" value="ECO:0007669"/>
    <property type="project" value="InterPro"/>
</dbReference>
<accession>A0A177C1B6</accession>